<dbReference type="PANTHER" id="PTHR35812">
    <property type="entry name" value="LIPOPROTEIN"/>
    <property type="match status" value="1"/>
</dbReference>
<dbReference type="EMBL" id="JAUSUU010000008">
    <property type="protein sequence ID" value="MDQ0336155.1"/>
    <property type="molecule type" value="Genomic_DNA"/>
</dbReference>
<evidence type="ECO:0000313" key="3">
    <source>
        <dbReference type="EMBL" id="MBP1840948.1"/>
    </source>
</evidence>
<name>A0A9X1C9U1_9FLAO</name>
<dbReference type="Proteomes" id="UP001231587">
    <property type="component" value="Unassembled WGS sequence"/>
</dbReference>
<evidence type="ECO:0000256" key="1">
    <source>
        <dbReference type="SAM" id="MobiDB-lite"/>
    </source>
</evidence>
<dbReference type="EMBL" id="JAGGJQ010000008">
    <property type="protein sequence ID" value="MBP1840948.1"/>
    <property type="molecule type" value="Genomic_DNA"/>
</dbReference>
<reference evidence="3" key="1">
    <citation type="submission" date="2021-03" db="EMBL/GenBank/DDBJ databases">
        <title>Genomic Encyclopedia of Type Strains, Phase IV (KMG-IV): sequencing the most valuable type-strain genomes for metagenomic binning, comparative biology and taxonomic classification.</title>
        <authorList>
            <person name="Goeker M."/>
        </authorList>
    </citation>
    <scope>NUCLEOTIDE SEQUENCE</scope>
    <source>
        <strain evidence="3">DSM 15523</strain>
        <strain evidence="4 6">DSM 16476</strain>
    </source>
</reference>
<evidence type="ECO:0000313" key="4">
    <source>
        <dbReference type="EMBL" id="MDQ0336155.1"/>
    </source>
</evidence>
<dbReference type="InterPro" id="IPR011460">
    <property type="entry name" value="Lcl_C"/>
</dbReference>
<dbReference type="Pfam" id="PF07603">
    <property type="entry name" value="Lcl_C"/>
    <property type="match status" value="2"/>
</dbReference>
<keyword evidence="6" id="KW-1185">Reference proteome</keyword>
<dbReference type="RefSeq" id="WP_198151508.1">
    <property type="nucleotide sequence ID" value="NZ_JAGGJQ010000008.1"/>
</dbReference>
<feature type="compositionally biased region" description="Basic and acidic residues" evidence="1">
    <location>
        <begin position="234"/>
        <end position="254"/>
    </location>
</feature>
<gene>
    <name evidence="3" type="ORF">J2Z56_002879</name>
    <name evidence="4" type="ORF">J2Z57_002608</name>
</gene>
<feature type="domain" description="Lcl C-terminal" evidence="2">
    <location>
        <begin position="94"/>
        <end position="206"/>
    </location>
</feature>
<sequence>MKTLKISTMTRVFVFAMLCGFIIQSCKDKKTESKEEVNTSTSSNNYVQVATGQIATYGEDGEVLEGLQPGDSLFGQDANYLKGETMAYTKNNDGTISDKNTGLMWEEIPTSEGFDWQGAKDYAENLELGGYNDWRLPTAKELYSISDFSQGWPYIDTTYFSLVDNEHVDKSEQYWVSNTYVGHTEEGQYAAAFGVNHATGHIKAYPGEEPKGHGDRKGPPPGNQKPEGESADTNNDRDQEKPQGQEGEQRDENRPPPPGNGERPSGNPMLKHVRAVRGAVYGTNDFHDNGDETITDNATGLMWSKNDSQKGLDWKHALMYAEGSELAGYSDWRLPNVKELQGIVDYDYAPGAQDASKEGPAIDPIFNTSEITNENNDLDYPYFWSSTSARFQRGKPFYYAWYVAFGRAVNNEGLDFHGAGAVRFDTKHENGPASEGGERYYNYVRLVRNVK</sequence>
<evidence type="ECO:0000313" key="5">
    <source>
        <dbReference type="Proteomes" id="UP001138672"/>
    </source>
</evidence>
<feature type="domain" description="Lcl C-terminal" evidence="2">
    <location>
        <begin position="292"/>
        <end position="409"/>
    </location>
</feature>
<proteinExistence type="predicted"/>
<evidence type="ECO:0000313" key="6">
    <source>
        <dbReference type="Proteomes" id="UP001231587"/>
    </source>
</evidence>
<comment type="caution">
    <text evidence="3">The sequence shown here is derived from an EMBL/GenBank/DDBJ whole genome shotgun (WGS) entry which is preliminary data.</text>
</comment>
<evidence type="ECO:0000259" key="2">
    <source>
        <dbReference type="Pfam" id="PF07603"/>
    </source>
</evidence>
<dbReference type="AlphaFoldDB" id="A0A9X1C9U1"/>
<feature type="region of interest" description="Disordered" evidence="1">
    <location>
        <begin position="202"/>
        <end position="269"/>
    </location>
</feature>
<accession>A0A9X1C9U1</accession>
<dbReference type="Proteomes" id="UP001138672">
    <property type="component" value="Unassembled WGS sequence"/>
</dbReference>
<dbReference type="PANTHER" id="PTHR35812:SF1">
    <property type="entry name" value="LIPOPROTEIN"/>
    <property type="match status" value="1"/>
</dbReference>
<dbReference type="PROSITE" id="PS51257">
    <property type="entry name" value="PROKAR_LIPOPROTEIN"/>
    <property type="match status" value="1"/>
</dbReference>
<organism evidence="3 5">
    <name type="scientific">Formosa algae</name>
    <dbReference type="NCBI Taxonomy" id="225843"/>
    <lineage>
        <taxon>Bacteria</taxon>
        <taxon>Pseudomonadati</taxon>
        <taxon>Bacteroidota</taxon>
        <taxon>Flavobacteriia</taxon>
        <taxon>Flavobacteriales</taxon>
        <taxon>Flavobacteriaceae</taxon>
        <taxon>Formosa</taxon>
    </lineage>
</organism>
<feature type="compositionally biased region" description="Basic and acidic residues" evidence="1">
    <location>
        <begin position="206"/>
        <end position="218"/>
    </location>
</feature>
<protein>
    <recommendedName>
        <fullName evidence="2">Lcl C-terminal domain-containing protein</fullName>
    </recommendedName>
</protein>